<dbReference type="Pfam" id="PF04616">
    <property type="entry name" value="Glyco_hydro_43"/>
    <property type="match status" value="1"/>
</dbReference>
<feature type="chain" id="PRO_5003372868" evidence="8">
    <location>
        <begin position="33"/>
        <end position="478"/>
    </location>
</feature>
<comment type="similarity">
    <text evidence="2 7">Belongs to the glycosyl hydrolase 43 family.</text>
</comment>
<keyword evidence="8" id="KW-0732">Signal</keyword>
<dbReference type="InterPro" id="IPR006710">
    <property type="entry name" value="Glyco_hydro_43"/>
</dbReference>
<dbReference type="AlphaFoldDB" id="F7YX80"/>
<dbReference type="Proteomes" id="UP000006804">
    <property type="component" value="Chromosome"/>
</dbReference>
<accession>F7YX80</accession>
<dbReference type="Pfam" id="PF16369">
    <property type="entry name" value="GH43_C"/>
    <property type="match status" value="1"/>
</dbReference>
<evidence type="ECO:0000313" key="10">
    <source>
        <dbReference type="EMBL" id="AEH51204.1"/>
    </source>
</evidence>
<evidence type="ECO:0000256" key="5">
    <source>
        <dbReference type="PIRSR" id="PIRSR606710-1"/>
    </source>
</evidence>
<dbReference type="PANTHER" id="PTHR43301:SF3">
    <property type="entry name" value="ARABINAN ENDO-1,5-ALPHA-L-ARABINOSIDASE A-RELATED"/>
    <property type="match status" value="1"/>
</dbReference>
<gene>
    <name evidence="10" type="ORF">Theth_1128</name>
</gene>
<dbReference type="InterPro" id="IPR032291">
    <property type="entry name" value="Abn2_C"/>
</dbReference>
<evidence type="ECO:0000256" key="8">
    <source>
        <dbReference type="SAM" id="SignalP"/>
    </source>
</evidence>
<proteinExistence type="inferred from homology"/>
<evidence type="ECO:0000259" key="9">
    <source>
        <dbReference type="Pfam" id="PF16369"/>
    </source>
</evidence>
<dbReference type="EMBL" id="CP002351">
    <property type="protein sequence ID" value="AEH51204.1"/>
    <property type="molecule type" value="Genomic_DNA"/>
</dbReference>
<feature type="domain" description="Extracellular endo-alpha-(1-&gt;5)-L-arabinanase C-terminal" evidence="9">
    <location>
        <begin position="367"/>
        <end position="473"/>
    </location>
</feature>
<keyword evidence="4 7" id="KW-0326">Glycosidase</keyword>
<sequence length="478" mass="53794" precursor="true">MGCLMKICCKSSRFPCLVICLICSILSASEQAVFNWATVHDPSVIKVNDTYYLFGSHLAVAKSNDLMRWTQVNLNVYKGNPIVPDIQQDLKEAVSWARADSIWAPHVIRMPDGKFYMYYCASTFGSPRSAIGIAVSDKVEGPYRHYAVILRSGQTPADGPSEDGTPYNRMKHPNCIDPHTFYDKDGRLWMVYGSYFGGIFIIELDPNTGLPLPGQGYGERLIGGNHSPIEGPFILYSPETDYYYLFVSFGGLDSRGGYNIRVMRSRNVTGPYYDIEGNDARECMGDARTTEQFGVKLVGNFNFNETNPISAATFGYVSPGHNSAYYDPDTARYFIFFHTRFPGRGESHQIRVHQLLLNEEGWFVMAPFPYAGETILPLGKEDLLGEYMLINHGKQITSDIKQPVRIVLEDGKISGAIEGHWQLKNGYFIDISLEEKGQLVTYKGVCLKQWHPTEKKWVTTFSAVSEKGICIWGVRIED</sequence>
<feature type="signal peptide" evidence="8">
    <location>
        <begin position="1"/>
        <end position="32"/>
    </location>
</feature>
<dbReference type="STRING" id="688269.Theth_1128"/>
<reference evidence="10 11" key="1">
    <citation type="submission" date="2010-11" db="EMBL/GenBank/DDBJ databases">
        <title>The complete genome of Thermotoga thermarum DSM 5069.</title>
        <authorList>
            <consortium name="US DOE Joint Genome Institute (JGI-PGF)"/>
            <person name="Lucas S."/>
            <person name="Copeland A."/>
            <person name="Lapidus A."/>
            <person name="Bruce D."/>
            <person name="Goodwin L."/>
            <person name="Pitluck S."/>
            <person name="Kyrpides N."/>
            <person name="Mavromatis K."/>
            <person name="Ivanova N."/>
            <person name="Zeytun A."/>
            <person name="Brettin T."/>
            <person name="Detter J.C."/>
            <person name="Tapia R."/>
            <person name="Han C."/>
            <person name="Land M."/>
            <person name="Hauser L."/>
            <person name="Markowitz V."/>
            <person name="Cheng J.-F."/>
            <person name="Hugenholtz P."/>
            <person name="Woyke T."/>
            <person name="Wu D."/>
            <person name="Spring S."/>
            <person name="Schroeder M."/>
            <person name="Brambilla E."/>
            <person name="Klenk H.-P."/>
            <person name="Eisen J.A."/>
        </authorList>
    </citation>
    <scope>NUCLEOTIDE SEQUENCE [LARGE SCALE GENOMIC DNA]</scope>
    <source>
        <strain evidence="10 11">DSM 5069</strain>
    </source>
</reference>
<evidence type="ECO:0000256" key="1">
    <source>
        <dbReference type="ARBA" id="ARBA00004834"/>
    </source>
</evidence>
<organism evidence="10 11">
    <name type="scientific">Pseudothermotoga thermarum DSM 5069</name>
    <dbReference type="NCBI Taxonomy" id="688269"/>
    <lineage>
        <taxon>Bacteria</taxon>
        <taxon>Thermotogati</taxon>
        <taxon>Thermotogota</taxon>
        <taxon>Thermotogae</taxon>
        <taxon>Thermotogales</taxon>
        <taxon>Thermotogaceae</taxon>
        <taxon>Pseudothermotoga</taxon>
    </lineage>
</organism>
<dbReference type="SUPFAM" id="SSF75005">
    <property type="entry name" value="Arabinanase/levansucrase/invertase"/>
    <property type="match status" value="1"/>
</dbReference>
<dbReference type="GO" id="GO:0005975">
    <property type="term" value="P:carbohydrate metabolic process"/>
    <property type="evidence" value="ECO:0007669"/>
    <property type="project" value="InterPro"/>
</dbReference>
<dbReference type="Gene3D" id="2.115.10.20">
    <property type="entry name" value="Glycosyl hydrolase domain, family 43"/>
    <property type="match status" value="1"/>
</dbReference>
<feature type="active site" description="Proton acceptor" evidence="5">
    <location>
        <position position="41"/>
    </location>
</feature>
<dbReference type="RefSeq" id="WP_013932423.1">
    <property type="nucleotide sequence ID" value="NC_015707.1"/>
</dbReference>
<dbReference type="Gene3D" id="2.40.128.10">
    <property type="match status" value="1"/>
</dbReference>
<dbReference type="eggNOG" id="COG3507">
    <property type="taxonomic scope" value="Bacteria"/>
</dbReference>
<dbReference type="PATRIC" id="fig|688269.3.peg.1160"/>
<dbReference type="PANTHER" id="PTHR43301">
    <property type="entry name" value="ARABINAN ENDO-1,5-ALPHA-L-ARABINOSIDASE"/>
    <property type="match status" value="1"/>
</dbReference>
<evidence type="ECO:0000256" key="2">
    <source>
        <dbReference type="ARBA" id="ARBA00009865"/>
    </source>
</evidence>
<evidence type="ECO:0000256" key="7">
    <source>
        <dbReference type="RuleBase" id="RU361187"/>
    </source>
</evidence>
<evidence type="ECO:0000256" key="6">
    <source>
        <dbReference type="PIRSR" id="PIRSR606710-2"/>
    </source>
</evidence>
<dbReference type="KEGG" id="tta:Theth_1128"/>
<evidence type="ECO:0000313" key="11">
    <source>
        <dbReference type="Proteomes" id="UP000006804"/>
    </source>
</evidence>
<feature type="active site" description="Proton donor" evidence="5">
    <location>
        <position position="230"/>
    </location>
</feature>
<evidence type="ECO:0000256" key="4">
    <source>
        <dbReference type="ARBA" id="ARBA00023295"/>
    </source>
</evidence>
<evidence type="ECO:0000256" key="3">
    <source>
        <dbReference type="ARBA" id="ARBA00022801"/>
    </source>
</evidence>
<dbReference type="InterPro" id="IPR023296">
    <property type="entry name" value="Glyco_hydro_beta-prop_sf"/>
</dbReference>
<dbReference type="CDD" id="cd18832">
    <property type="entry name" value="GH43_GsAbnA-like"/>
    <property type="match status" value="1"/>
</dbReference>
<dbReference type="HOGENOM" id="CLU_009397_1_2_0"/>
<keyword evidence="3 7" id="KW-0378">Hydrolase</keyword>
<dbReference type="InterPro" id="IPR050727">
    <property type="entry name" value="GH43_arabinanases"/>
</dbReference>
<name>F7YX80_9THEM</name>
<protein>
    <submittedName>
        <fullName evidence="10">Glycoside hydrolase family 43</fullName>
    </submittedName>
</protein>
<feature type="site" description="Important for catalytic activity, responsible for pKa modulation of the active site Glu and correct orientation of both the proton donor and substrate" evidence="6">
    <location>
        <position position="177"/>
    </location>
</feature>
<comment type="pathway">
    <text evidence="1">Glycan metabolism; L-arabinan degradation.</text>
</comment>
<keyword evidence="11" id="KW-1185">Reference proteome</keyword>
<dbReference type="GO" id="GO:0004553">
    <property type="term" value="F:hydrolase activity, hydrolyzing O-glycosyl compounds"/>
    <property type="evidence" value="ECO:0007669"/>
    <property type="project" value="InterPro"/>
</dbReference>